<evidence type="ECO:0000313" key="2">
    <source>
        <dbReference type="Proteomes" id="UP001458880"/>
    </source>
</evidence>
<gene>
    <name evidence="1" type="ORF">QE152_g19915</name>
</gene>
<organism evidence="1 2">
    <name type="scientific">Popillia japonica</name>
    <name type="common">Japanese beetle</name>
    <dbReference type="NCBI Taxonomy" id="7064"/>
    <lineage>
        <taxon>Eukaryota</taxon>
        <taxon>Metazoa</taxon>
        <taxon>Ecdysozoa</taxon>
        <taxon>Arthropoda</taxon>
        <taxon>Hexapoda</taxon>
        <taxon>Insecta</taxon>
        <taxon>Pterygota</taxon>
        <taxon>Neoptera</taxon>
        <taxon>Endopterygota</taxon>
        <taxon>Coleoptera</taxon>
        <taxon>Polyphaga</taxon>
        <taxon>Scarabaeiformia</taxon>
        <taxon>Scarabaeidae</taxon>
        <taxon>Rutelinae</taxon>
        <taxon>Popillia</taxon>
    </lineage>
</organism>
<accession>A0AAW1KPM8</accession>
<keyword evidence="2" id="KW-1185">Reference proteome</keyword>
<comment type="caution">
    <text evidence="1">The sequence shown here is derived from an EMBL/GenBank/DDBJ whole genome shotgun (WGS) entry which is preliminary data.</text>
</comment>
<proteinExistence type="predicted"/>
<dbReference type="AlphaFoldDB" id="A0AAW1KPM8"/>
<evidence type="ECO:0000313" key="1">
    <source>
        <dbReference type="EMBL" id="KAK9721963.1"/>
    </source>
</evidence>
<sequence>MMANIKDHPFWKKRSLLTDIDSRHLFKIKKYNTAIRNFANDPANAERLQEFTKKHRQNFADEIICRTPEENNDENICEREERRQRYIAELIPKLFGEGLVARSLKMGFDEDTAKQLHVIIGKDNIDGAGNYRTNEVKPAYCSYLYLESSQ</sequence>
<reference evidence="1 2" key="1">
    <citation type="journal article" date="2024" name="BMC Genomics">
        <title>De novo assembly and annotation of Popillia japonica's genome with initial clues to its potential as an invasive pest.</title>
        <authorList>
            <person name="Cucini C."/>
            <person name="Boschi S."/>
            <person name="Funari R."/>
            <person name="Cardaioli E."/>
            <person name="Iannotti N."/>
            <person name="Marturano G."/>
            <person name="Paoli F."/>
            <person name="Bruttini M."/>
            <person name="Carapelli A."/>
            <person name="Frati F."/>
            <person name="Nardi F."/>
        </authorList>
    </citation>
    <scope>NUCLEOTIDE SEQUENCE [LARGE SCALE GENOMIC DNA]</scope>
    <source>
        <strain evidence="1">DMR45628</strain>
    </source>
</reference>
<dbReference type="EMBL" id="JASPKY010000193">
    <property type="protein sequence ID" value="KAK9721963.1"/>
    <property type="molecule type" value="Genomic_DNA"/>
</dbReference>
<name>A0AAW1KPM8_POPJA</name>
<protein>
    <submittedName>
        <fullName evidence="1">Uncharacterized protein</fullName>
    </submittedName>
</protein>
<dbReference type="Proteomes" id="UP001458880">
    <property type="component" value="Unassembled WGS sequence"/>
</dbReference>